<name>L8GBY9_PSED2</name>
<feature type="region of interest" description="Disordered" evidence="1">
    <location>
        <begin position="349"/>
        <end position="417"/>
    </location>
</feature>
<organism evidence="2 3">
    <name type="scientific">Pseudogymnoascus destructans (strain ATCC MYA-4855 / 20631-21)</name>
    <name type="common">Bat white-nose syndrome fungus</name>
    <name type="synonym">Geomyces destructans</name>
    <dbReference type="NCBI Taxonomy" id="658429"/>
    <lineage>
        <taxon>Eukaryota</taxon>
        <taxon>Fungi</taxon>
        <taxon>Dikarya</taxon>
        <taxon>Ascomycota</taxon>
        <taxon>Pezizomycotina</taxon>
        <taxon>Leotiomycetes</taxon>
        <taxon>Thelebolales</taxon>
        <taxon>Thelebolaceae</taxon>
        <taxon>Pseudogymnoascus</taxon>
    </lineage>
</organism>
<dbReference type="InParanoid" id="L8GBY9"/>
<dbReference type="InterPro" id="IPR052973">
    <property type="entry name" value="Fungal_sec-metab_reg_TF"/>
</dbReference>
<evidence type="ECO:0000313" key="3">
    <source>
        <dbReference type="Proteomes" id="UP000011064"/>
    </source>
</evidence>
<evidence type="ECO:0008006" key="4">
    <source>
        <dbReference type="Google" id="ProtNLM"/>
    </source>
</evidence>
<dbReference type="VEuPathDB" id="FungiDB:GMDG_04552"/>
<dbReference type="STRING" id="658429.L8GBY9"/>
<accession>L8GBY9</accession>
<dbReference type="HOGENOM" id="CLU_451361_0_0_1"/>
<dbReference type="PANTHER" id="PTHR35392">
    <property type="entry name" value="ZN(II)2CYS6 TRANSCRIPTION FACTOR (EUROFUNG)-RELATED-RELATED"/>
    <property type="match status" value="1"/>
</dbReference>
<evidence type="ECO:0000256" key="1">
    <source>
        <dbReference type="SAM" id="MobiDB-lite"/>
    </source>
</evidence>
<keyword evidence="3" id="KW-1185">Reference proteome</keyword>
<dbReference type="AlphaFoldDB" id="L8GBY9"/>
<dbReference type="EMBL" id="GL573252">
    <property type="protein sequence ID" value="ELR10158.1"/>
    <property type="molecule type" value="Genomic_DNA"/>
</dbReference>
<feature type="compositionally biased region" description="Basic and acidic residues" evidence="1">
    <location>
        <begin position="487"/>
        <end position="498"/>
    </location>
</feature>
<reference evidence="3" key="1">
    <citation type="submission" date="2010-09" db="EMBL/GenBank/DDBJ databases">
        <title>The genome sequence of Geomyces destructans 20631-21.</title>
        <authorList>
            <consortium name="The Broad Institute Genome Sequencing Platform"/>
            <person name="Cuomo C.A."/>
            <person name="Blehert D.S."/>
            <person name="Lorch J.M."/>
            <person name="Young S.K."/>
            <person name="Zeng Q."/>
            <person name="Gargeya S."/>
            <person name="Fitzgerald M."/>
            <person name="Haas B."/>
            <person name="Abouelleil A."/>
            <person name="Alvarado L."/>
            <person name="Arachchi H.M."/>
            <person name="Berlin A."/>
            <person name="Brown A."/>
            <person name="Chapman S.B."/>
            <person name="Chen Z."/>
            <person name="Dunbar C."/>
            <person name="Freedman E."/>
            <person name="Gearin G."/>
            <person name="Gellesch M."/>
            <person name="Goldberg J."/>
            <person name="Griggs A."/>
            <person name="Gujja S."/>
            <person name="Heiman D."/>
            <person name="Howarth C."/>
            <person name="Larson L."/>
            <person name="Lui A."/>
            <person name="MacDonald P.J.P."/>
            <person name="Montmayeur A."/>
            <person name="Murphy C."/>
            <person name="Neiman D."/>
            <person name="Pearson M."/>
            <person name="Priest M."/>
            <person name="Roberts A."/>
            <person name="Saif S."/>
            <person name="Shea T."/>
            <person name="Shenoy N."/>
            <person name="Sisk P."/>
            <person name="Stolte C."/>
            <person name="Sykes S."/>
            <person name="Wortman J."/>
            <person name="Nusbaum C."/>
            <person name="Birren B."/>
        </authorList>
    </citation>
    <scope>NUCLEOTIDE SEQUENCE [LARGE SCALE GENOMIC DNA]</scope>
    <source>
        <strain evidence="3">ATCC MYA-4855 / 20631-21</strain>
    </source>
</reference>
<feature type="compositionally biased region" description="Basic residues" evidence="1">
    <location>
        <begin position="512"/>
        <end position="523"/>
    </location>
</feature>
<protein>
    <recommendedName>
        <fullName evidence="4">Zn(2)-C6 fungal-type domain-containing protein</fullName>
    </recommendedName>
</protein>
<dbReference type="OrthoDB" id="3439277at2759"/>
<sequence>MAGPCLRCKVLKKKCDCQNPCKECPQQDVMAPDLWKALGCFHGPLTEMVRKCLHGFKQPPHSATDTTTTTDIFWAAELDYLLTSHPGFASLDDDFWDSRHKLSSINSADVMDTTPDLTDVAYKRLLGEYGPAVGLLKATVLDRVTIPQAGTSTPSPQSLLLTAIRYRLALASTPPTTPPSLTTPLTAFLLAFDTRFTNRKELPPSAWLAAFHSLCLFSITKTLLIDTPVPHQSSPHDAAARLATAHKILVSVFAWSAKLSAWCPKEPLELRDPLLRDWSRDANPTVQPPIRDALVATQRLVNRDGWAKSCIRHTKDFLLGLGAGNVEGGFNGFLAMRYGGAEVGYRGGDGFAPPAQRRRTDSGVATDNPPVKSPLAEDVGPSMTTTNATPGRRAPLPPYPPPAASAAWRVASPPKSEEEKERELASYYRRPLAVGVAAGEGVGAGVMVAAARMPLPSVAARVGSADEGRGAAGGSPASSVEKRPKRRELSKEQREHAAAVRRLGACGECKARKVKCSPSHHRGSPGLGGRGSGSPGPTGSGGCSNSPGRGGGGGSVGLIVRKRKSESPAPVMHMGMSMLSRRASPDAADDDDGVDGEVLVVAVEE</sequence>
<proteinExistence type="predicted"/>
<dbReference type="Proteomes" id="UP000011064">
    <property type="component" value="Unassembled WGS sequence"/>
</dbReference>
<feature type="compositionally biased region" description="Gly residues" evidence="1">
    <location>
        <begin position="525"/>
        <end position="556"/>
    </location>
</feature>
<gene>
    <name evidence="2" type="ORF">GMDG_04552</name>
</gene>
<feature type="region of interest" description="Disordered" evidence="1">
    <location>
        <begin position="464"/>
        <end position="594"/>
    </location>
</feature>
<evidence type="ECO:0000313" key="2">
    <source>
        <dbReference type="EMBL" id="ELR10158.1"/>
    </source>
</evidence>